<comment type="caution">
    <text evidence="2">The sequence shown here is derived from an EMBL/GenBank/DDBJ whole genome shotgun (WGS) entry which is preliminary data.</text>
</comment>
<keyword evidence="3" id="KW-1185">Reference proteome</keyword>
<dbReference type="AlphaFoldDB" id="A0AA38FS62"/>
<reference evidence="2 3" key="1">
    <citation type="journal article" date="2021" name="Nat. Plants">
        <title>The Taxus genome provides insights into paclitaxel biosynthesis.</title>
        <authorList>
            <person name="Xiong X."/>
            <person name="Gou J."/>
            <person name="Liao Q."/>
            <person name="Li Y."/>
            <person name="Zhou Q."/>
            <person name="Bi G."/>
            <person name="Li C."/>
            <person name="Du R."/>
            <person name="Wang X."/>
            <person name="Sun T."/>
            <person name="Guo L."/>
            <person name="Liang H."/>
            <person name="Lu P."/>
            <person name="Wu Y."/>
            <person name="Zhang Z."/>
            <person name="Ro D.K."/>
            <person name="Shang Y."/>
            <person name="Huang S."/>
            <person name="Yan J."/>
        </authorList>
    </citation>
    <scope>NUCLEOTIDE SEQUENCE [LARGE SCALE GENOMIC DNA]</scope>
    <source>
        <strain evidence="2">Ta-2019</strain>
    </source>
</reference>
<name>A0AA38FS62_TAXCH</name>
<feature type="region of interest" description="Disordered" evidence="1">
    <location>
        <begin position="1"/>
        <end position="62"/>
    </location>
</feature>
<evidence type="ECO:0000256" key="1">
    <source>
        <dbReference type="SAM" id="MobiDB-lite"/>
    </source>
</evidence>
<sequence length="62" mass="7070">TPEPVKPPSPEEPLDEEKTTSPTPEFLAEEEEKGMEEPESKDTYDTNAYIGKKDDDEEEELE</sequence>
<protein>
    <submittedName>
        <fullName evidence="2">Uncharacterized protein</fullName>
    </submittedName>
</protein>
<feature type="compositionally biased region" description="Pro residues" evidence="1">
    <location>
        <begin position="1"/>
        <end position="11"/>
    </location>
</feature>
<accession>A0AA38FS62</accession>
<gene>
    <name evidence="2" type="ORF">KI387_036739</name>
</gene>
<proteinExistence type="predicted"/>
<evidence type="ECO:0000313" key="3">
    <source>
        <dbReference type="Proteomes" id="UP000824469"/>
    </source>
</evidence>
<dbReference type="EMBL" id="JAHRHJ020000007">
    <property type="protein sequence ID" value="KAH9308828.1"/>
    <property type="molecule type" value="Genomic_DNA"/>
</dbReference>
<feature type="non-terminal residue" evidence="2">
    <location>
        <position position="1"/>
    </location>
</feature>
<feature type="compositionally biased region" description="Basic and acidic residues" evidence="1">
    <location>
        <begin position="35"/>
        <end position="44"/>
    </location>
</feature>
<organism evidence="2 3">
    <name type="scientific">Taxus chinensis</name>
    <name type="common">Chinese yew</name>
    <name type="synonym">Taxus wallichiana var. chinensis</name>
    <dbReference type="NCBI Taxonomy" id="29808"/>
    <lineage>
        <taxon>Eukaryota</taxon>
        <taxon>Viridiplantae</taxon>
        <taxon>Streptophyta</taxon>
        <taxon>Embryophyta</taxon>
        <taxon>Tracheophyta</taxon>
        <taxon>Spermatophyta</taxon>
        <taxon>Pinopsida</taxon>
        <taxon>Pinidae</taxon>
        <taxon>Conifers II</taxon>
        <taxon>Cupressales</taxon>
        <taxon>Taxaceae</taxon>
        <taxon>Taxus</taxon>
    </lineage>
</organism>
<evidence type="ECO:0000313" key="2">
    <source>
        <dbReference type="EMBL" id="KAH9308828.1"/>
    </source>
</evidence>
<dbReference type="Proteomes" id="UP000824469">
    <property type="component" value="Unassembled WGS sequence"/>
</dbReference>
<feature type="non-terminal residue" evidence="2">
    <location>
        <position position="62"/>
    </location>
</feature>